<organism evidence="2 3">
    <name type="scientific">Luteimicrobium xylanilyticum</name>
    <dbReference type="NCBI Taxonomy" id="1133546"/>
    <lineage>
        <taxon>Bacteria</taxon>
        <taxon>Bacillati</taxon>
        <taxon>Actinomycetota</taxon>
        <taxon>Actinomycetes</taxon>
        <taxon>Micrococcales</taxon>
        <taxon>Luteimicrobium</taxon>
    </lineage>
</organism>
<dbReference type="KEGG" id="lxl:KDY119_01660"/>
<dbReference type="AlphaFoldDB" id="A0A5P9Q9M9"/>
<keyword evidence="1" id="KW-0812">Transmembrane</keyword>
<evidence type="ECO:0000256" key="1">
    <source>
        <dbReference type="SAM" id="Phobius"/>
    </source>
</evidence>
<dbReference type="RefSeq" id="WP_036950402.1">
    <property type="nucleotide sequence ID" value="NZ_BAABIH010000027.1"/>
</dbReference>
<proteinExistence type="predicted"/>
<feature type="transmembrane region" description="Helical" evidence="1">
    <location>
        <begin position="76"/>
        <end position="94"/>
    </location>
</feature>
<sequence length="307" mass="32291">MTQHGPATPVAPGPPDRGLGARLVLLARFVADGDPRALESGARRLGSSRRWLLPLAWAAGTLVLLLRGIRLLVLNWRLTVVQLVPAVWVWLVMWDLKHHTLRGAPFRDLHVQGVLTLTALCVAASVAALWCNTVFAYAIDAEPPRIAPAARRANKAIGRIVSTGVVVGLVLGAAAFVVPRAGSVLLYLVTLGVALAVMLGLFVAVPARIIGATRRRLPPREAVGSWAAAGALSAVAMTPGFVLDRVGLILLGVEGLHLLGLVMLSVGTALYAAGMSSVRAVKLTVKLGDRHGDDPAAEPRTTERPLG</sequence>
<dbReference type="OrthoDB" id="5146426at2"/>
<dbReference type="EMBL" id="CP045529">
    <property type="protein sequence ID" value="QFU98151.1"/>
    <property type="molecule type" value="Genomic_DNA"/>
</dbReference>
<feature type="transmembrane region" description="Helical" evidence="1">
    <location>
        <begin position="114"/>
        <end position="139"/>
    </location>
</feature>
<feature type="transmembrane region" description="Helical" evidence="1">
    <location>
        <begin position="160"/>
        <end position="178"/>
    </location>
</feature>
<feature type="transmembrane region" description="Helical" evidence="1">
    <location>
        <begin position="184"/>
        <end position="210"/>
    </location>
</feature>
<gene>
    <name evidence="2" type="ORF">KDY119_01660</name>
</gene>
<name>A0A5P9Q9M9_9MICO</name>
<feature type="transmembrane region" description="Helical" evidence="1">
    <location>
        <begin position="248"/>
        <end position="273"/>
    </location>
</feature>
<reference evidence="2 3" key="1">
    <citation type="submission" date="2019-10" db="EMBL/GenBank/DDBJ databases">
        <title>Genome sequence of Luteimicrobium xylanilyticum HY-24.</title>
        <authorList>
            <person name="Kim D.Y."/>
            <person name="Park H.-Y."/>
        </authorList>
    </citation>
    <scope>NUCLEOTIDE SEQUENCE [LARGE SCALE GENOMIC DNA]</scope>
    <source>
        <strain evidence="2 3">HY-24</strain>
    </source>
</reference>
<keyword evidence="3" id="KW-1185">Reference proteome</keyword>
<evidence type="ECO:0000313" key="2">
    <source>
        <dbReference type="EMBL" id="QFU98151.1"/>
    </source>
</evidence>
<keyword evidence="1" id="KW-0472">Membrane</keyword>
<protein>
    <submittedName>
        <fullName evidence="2">Uncharacterized protein</fullName>
    </submittedName>
</protein>
<accession>A0A5P9Q9M9</accession>
<evidence type="ECO:0000313" key="3">
    <source>
        <dbReference type="Proteomes" id="UP000326702"/>
    </source>
</evidence>
<keyword evidence="1" id="KW-1133">Transmembrane helix</keyword>
<dbReference type="Proteomes" id="UP000326702">
    <property type="component" value="Chromosome"/>
</dbReference>
<feature type="transmembrane region" description="Helical" evidence="1">
    <location>
        <begin position="222"/>
        <end position="242"/>
    </location>
</feature>